<organism evidence="1 2">
    <name type="scientific">Shimia gijangensis</name>
    <dbReference type="NCBI Taxonomy" id="1470563"/>
    <lineage>
        <taxon>Bacteria</taxon>
        <taxon>Pseudomonadati</taxon>
        <taxon>Pseudomonadota</taxon>
        <taxon>Alphaproteobacteria</taxon>
        <taxon>Rhodobacterales</taxon>
        <taxon>Roseobacteraceae</taxon>
    </lineage>
</organism>
<sequence>MSAKYSQLNPKYTPVFLTFAYQTGLLRFLMLRYIDGVIQAFGGMLHFGQHATMPMVGYNTTMHRKDGLYRLICHADSL</sequence>
<protein>
    <submittedName>
        <fullName evidence="1">Uncharacterized protein</fullName>
    </submittedName>
</protein>
<keyword evidence="2" id="KW-1185">Reference proteome</keyword>
<dbReference type="Proteomes" id="UP000183982">
    <property type="component" value="Unassembled WGS sequence"/>
</dbReference>
<gene>
    <name evidence="1" type="ORF">SAMN05444000_10695</name>
</gene>
<dbReference type="OrthoDB" id="9809725at2"/>
<accession>A0A1M6HMG0</accession>
<name>A0A1M6HMG0_9RHOB</name>
<evidence type="ECO:0000313" key="2">
    <source>
        <dbReference type="Proteomes" id="UP000183982"/>
    </source>
</evidence>
<dbReference type="EMBL" id="FQZQ01000006">
    <property type="protein sequence ID" value="SHJ23431.1"/>
    <property type="molecule type" value="Genomic_DNA"/>
</dbReference>
<reference evidence="2" key="1">
    <citation type="submission" date="2016-11" db="EMBL/GenBank/DDBJ databases">
        <authorList>
            <person name="Varghese N."/>
            <person name="Submissions S."/>
        </authorList>
    </citation>
    <scope>NUCLEOTIDE SEQUENCE [LARGE SCALE GENOMIC DNA]</scope>
    <source>
        <strain evidence="2">DSM 100564</strain>
    </source>
</reference>
<proteinExistence type="predicted"/>
<dbReference type="RefSeq" id="WP_073251085.1">
    <property type="nucleotide sequence ID" value="NZ_FQZQ01000006.1"/>
</dbReference>
<evidence type="ECO:0000313" key="1">
    <source>
        <dbReference type="EMBL" id="SHJ23431.1"/>
    </source>
</evidence>
<dbReference type="STRING" id="1470563.SAMN05444000_10695"/>
<dbReference type="AlphaFoldDB" id="A0A1M6HMG0"/>